<evidence type="ECO:0000313" key="3">
    <source>
        <dbReference type="EMBL" id="GGE20290.1"/>
    </source>
</evidence>
<feature type="chain" id="PRO_5037297420" evidence="2">
    <location>
        <begin position="29"/>
        <end position="124"/>
    </location>
</feature>
<feature type="signal peptide" evidence="2">
    <location>
        <begin position="1"/>
        <end position="28"/>
    </location>
</feature>
<accession>A0A917A0V3</accession>
<feature type="region of interest" description="Disordered" evidence="1">
    <location>
        <begin position="43"/>
        <end position="81"/>
    </location>
</feature>
<keyword evidence="2" id="KW-0732">Signal</keyword>
<keyword evidence="4" id="KW-1185">Reference proteome</keyword>
<comment type="caution">
    <text evidence="3">The sequence shown here is derived from an EMBL/GenBank/DDBJ whole genome shotgun (WGS) entry which is preliminary data.</text>
</comment>
<dbReference type="Proteomes" id="UP000644699">
    <property type="component" value="Unassembled WGS sequence"/>
</dbReference>
<dbReference type="RefSeq" id="WP_188912438.1">
    <property type="nucleotide sequence ID" value="NZ_BMIQ01000009.1"/>
</dbReference>
<reference evidence="3" key="1">
    <citation type="journal article" date="2014" name="Int. J. Syst. Evol. Microbiol.">
        <title>Complete genome sequence of Corynebacterium casei LMG S-19264T (=DSM 44701T), isolated from a smear-ripened cheese.</title>
        <authorList>
            <consortium name="US DOE Joint Genome Institute (JGI-PGF)"/>
            <person name="Walter F."/>
            <person name="Albersmeier A."/>
            <person name="Kalinowski J."/>
            <person name="Ruckert C."/>
        </authorList>
    </citation>
    <scope>NUCLEOTIDE SEQUENCE</scope>
    <source>
        <strain evidence="3">CGMCC 1.15367</strain>
    </source>
</reference>
<sequence>MSCLARTLCRLTAIVALLAALLSLGPFAMPRFAPETVAIAAMEQPEPAGQDLTDSADRAGETADHDADPHPHPDAVPVETLALAPRPLRGSVFAAADRKFASAVFGFDRPPNPLPRALRGRDMG</sequence>
<organism evidence="3 4">
    <name type="scientific">Aureimonas endophytica</name>
    <dbReference type="NCBI Taxonomy" id="2027858"/>
    <lineage>
        <taxon>Bacteria</taxon>
        <taxon>Pseudomonadati</taxon>
        <taxon>Pseudomonadota</taxon>
        <taxon>Alphaproteobacteria</taxon>
        <taxon>Hyphomicrobiales</taxon>
        <taxon>Aurantimonadaceae</taxon>
        <taxon>Aureimonas</taxon>
    </lineage>
</organism>
<reference evidence="3" key="2">
    <citation type="submission" date="2020-09" db="EMBL/GenBank/DDBJ databases">
        <authorList>
            <person name="Sun Q."/>
            <person name="Zhou Y."/>
        </authorList>
    </citation>
    <scope>NUCLEOTIDE SEQUENCE</scope>
    <source>
        <strain evidence="3">CGMCC 1.15367</strain>
    </source>
</reference>
<feature type="region of interest" description="Disordered" evidence="1">
    <location>
        <begin position="105"/>
        <end position="124"/>
    </location>
</feature>
<name>A0A917A0V3_9HYPH</name>
<dbReference type="AlphaFoldDB" id="A0A917A0V3"/>
<evidence type="ECO:0000256" key="2">
    <source>
        <dbReference type="SAM" id="SignalP"/>
    </source>
</evidence>
<gene>
    <name evidence="3" type="ORF">GCM10011390_44430</name>
</gene>
<dbReference type="EMBL" id="BMIQ01000009">
    <property type="protein sequence ID" value="GGE20290.1"/>
    <property type="molecule type" value="Genomic_DNA"/>
</dbReference>
<proteinExistence type="predicted"/>
<evidence type="ECO:0000256" key="1">
    <source>
        <dbReference type="SAM" id="MobiDB-lite"/>
    </source>
</evidence>
<evidence type="ECO:0000313" key="4">
    <source>
        <dbReference type="Proteomes" id="UP000644699"/>
    </source>
</evidence>
<feature type="compositionally biased region" description="Basic and acidic residues" evidence="1">
    <location>
        <begin position="55"/>
        <end position="73"/>
    </location>
</feature>
<protein>
    <submittedName>
        <fullName evidence="3">Uncharacterized protein</fullName>
    </submittedName>
</protein>